<accession>A0ABR7WQ78</accession>
<evidence type="ECO:0000256" key="1">
    <source>
        <dbReference type="ARBA" id="ARBA00007637"/>
    </source>
</evidence>
<sequence>MNSEENKKTVLVTGAYGFLGRYTAKVFNDAGYHVSGIGHGKWHKYEYNKWGIQEWYETTITFEALINLNRSFDVIVHCGGGGSVAFSYQNPYEDFQKSVQSTLSLLEYIRLQGKPCHFIYPSSPAVQGELGNKPIKEDDPSNPVSPYGFHKKAAEELCQSYSKSFDVKITIIRYFSIYGVGLQKQLLWDACLKIKNAESDVTFFGTGEETRDWLYVTDAATLILSAADNATGHLNIINGGTGKKTPVKDTVELLVKLYNKPVNIHFNQSVKEGDPRFYQADITKATALGWSPKINLNEGLELYLQFFKQLLND</sequence>
<dbReference type="InterPro" id="IPR036291">
    <property type="entry name" value="NAD(P)-bd_dom_sf"/>
</dbReference>
<comment type="caution">
    <text evidence="3">The sequence shown here is derived from an EMBL/GenBank/DDBJ whole genome shotgun (WGS) entry which is preliminary data.</text>
</comment>
<comment type="similarity">
    <text evidence="1">Belongs to the NAD(P)-dependent epimerase/dehydratase family.</text>
</comment>
<proteinExistence type="inferred from homology"/>
<reference evidence="3 4" key="1">
    <citation type="submission" date="2020-09" db="EMBL/GenBank/DDBJ databases">
        <title>Novel species of Mucilaginibacter isolated from a glacier on the Tibetan Plateau.</title>
        <authorList>
            <person name="Liu Q."/>
            <person name="Xin Y.-H."/>
        </authorList>
    </citation>
    <scope>NUCLEOTIDE SEQUENCE [LARGE SCALE GENOMIC DNA]</scope>
    <source>
        <strain evidence="3 4">ZT4R22</strain>
    </source>
</reference>
<dbReference type="CDD" id="cd08946">
    <property type="entry name" value="SDR_e"/>
    <property type="match status" value="1"/>
</dbReference>
<gene>
    <name evidence="3" type="ORF">IDJ77_11100</name>
</gene>
<dbReference type="InterPro" id="IPR001509">
    <property type="entry name" value="Epimerase_deHydtase"/>
</dbReference>
<dbReference type="EMBL" id="JACWMY010000005">
    <property type="protein sequence ID" value="MBD1364356.1"/>
    <property type="molecule type" value="Genomic_DNA"/>
</dbReference>
<dbReference type="PANTHER" id="PTHR43000">
    <property type="entry name" value="DTDP-D-GLUCOSE 4,6-DEHYDRATASE-RELATED"/>
    <property type="match status" value="1"/>
</dbReference>
<feature type="domain" description="NAD-dependent epimerase/dehydratase" evidence="2">
    <location>
        <begin position="10"/>
        <end position="233"/>
    </location>
</feature>
<dbReference type="SUPFAM" id="SSF51735">
    <property type="entry name" value="NAD(P)-binding Rossmann-fold domains"/>
    <property type="match status" value="1"/>
</dbReference>
<evidence type="ECO:0000313" key="3">
    <source>
        <dbReference type="EMBL" id="MBD1364356.1"/>
    </source>
</evidence>
<evidence type="ECO:0000313" key="4">
    <source>
        <dbReference type="Proteomes" id="UP000606600"/>
    </source>
</evidence>
<dbReference type="Gene3D" id="3.40.50.720">
    <property type="entry name" value="NAD(P)-binding Rossmann-like Domain"/>
    <property type="match status" value="1"/>
</dbReference>
<evidence type="ECO:0000259" key="2">
    <source>
        <dbReference type="Pfam" id="PF01370"/>
    </source>
</evidence>
<dbReference type="RefSeq" id="WP_191189021.1">
    <property type="nucleotide sequence ID" value="NZ_JACWMY010000005.1"/>
</dbReference>
<keyword evidence="4" id="KW-1185">Reference proteome</keyword>
<dbReference type="Pfam" id="PF01370">
    <property type="entry name" value="Epimerase"/>
    <property type="match status" value="1"/>
</dbReference>
<organism evidence="3 4">
    <name type="scientific">Mucilaginibacter pankratovii</name>
    <dbReference type="NCBI Taxonomy" id="2772110"/>
    <lineage>
        <taxon>Bacteria</taxon>
        <taxon>Pseudomonadati</taxon>
        <taxon>Bacteroidota</taxon>
        <taxon>Sphingobacteriia</taxon>
        <taxon>Sphingobacteriales</taxon>
        <taxon>Sphingobacteriaceae</taxon>
        <taxon>Mucilaginibacter</taxon>
    </lineage>
</organism>
<protein>
    <submittedName>
        <fullName evidence="3">NAD(P)-dependent oxidoreductase</fullName>
    </submittedName>
</protein>
<name>A0ABR7WQ78_9SPHI</name>
<dbReference type="Proteomes" id="UP000606600">
    <property type="component" value="Unassembled WGS sequence"/>
</dbReference>